<evidence type="ECO:0000259" key="9">
    <source>
        <dbReference type="PROSITE" id="PS50109"/>
    </source>
</evidence>
<name>A0A9D1RAU2_9FIRM</name>
<keyword evidence="7" id="KW-0902">Two-component regulatory system</keyword>
<evidence type="ECO:0000256" key="4">
    <source>
        <dbReference type="ARBA" id="ARBA00022553"/>
    </source>
</evidence>
<dbReference type="GO" id="GO:0000155">
    <property type="term" value="F:phosphorelay sensor kinase activity"/>
    <property type="evidence" value="ECO:0007669"/>
    <property type="project" value="InterPro"/>
</dbReference>
<gene>
    <name evidence="10" type="ORF">H9873_02380</name>
</gene>
<feature type="transmembrane region" description="Helical" evidence="8">
    <location>
        <begin position="12"/>
        <end position="35"/>
    </location>
</feature>
<accession>A0A9D1RAU2</accession>
<dbReference type="Gene3D" id="1.10.287.130">
    <property type="match status" value="1"/>
</dbReference>
<dbReference type="GO" id="GO:0016036">
    <property type="term" value="P:cellular response to phosphate starvation"/>
    <property type="evidence" value="ECO:0007669"/>
    <property type="project" value="TreeGrafter"/>
</dbReference>
<evidence type="ECO:0000256" key="7">
    <source>
        <dbReference type="ARBA" id="ARBA00023012"/>
    </source>
</evidence>
<sequence>MKSTLKLIRRFFTILVLSVLLLLVVNLTLFIAVTWKTVGGQSPWKMAESISSSLLIEEDGSYQLDASSADLLARQDTWAILVENGSGNVIWQSDGLPSQIPLHYSLSEMSQALRGYVADYPTTYASHGEDLLILGHPKTSYWKLMWNTFDYSMISNAPKTMLLFLGFNACIILIIYLASTSGILRAVKPIVQGVEALPDGQDIAVREKGLFSQLAASINRTSQRLRTQEYQLKKKEAARADWIAGVSHDVRTPLSMVMGYAVQLEEDPSLPKEARKKAGTIRLQSIRMKNLINDLNLASKLEYHTQPVHLASVNAVALLRKIAVDFLNLDPEGTYPITWDTDEALTVCLIQADENLLQRAVSNLIVNAQVHNPEGCSIMVRLAKEEKQCRITVADDGCGISDEDLVTLRSTPHYLLSDGSTGEQRHGLGLLIVRQIAEAHGGQVEIGHSESGGFQVDILLPC</sequence>
<dbReference type="EC" id="2.7.13.3" evidence="3"/>
<dbReference type="Gene3D" id="3.30.565.10">
    <property type="entry name" value="Histidine kinase-like ATPase, C-terminal domain"/>
    <property type="match status" value="1"/>
</dbReference>
<protein>
    <recommendedName>
        <fullName evidence="3">histidine kinase</fullName>
        <ecNumber evidence="3">2.7.13.3</ecNumber>
    </recommendedName>
</protein>
<comment type="subcellular location">
    <subcellularLocation>
        <location evidence="2">Membrane</location>
    </subcellularLocation>
</comment>
<keyword evidence="5" id="KW-0808">Transferase</keyword>
<keyword evidence="4" id="KW-0597">Phosphoprotein</keyword>
<reference evidence="10" key="2">
    <citation type="submission" date="2021-04" db="EMBL/GenBank/DDBJ databases">
        <authorList>
            <person name="Gilroy R."/>
        </authorList>
    </citation>
    <scope>NUCLEOTIDE SEQUENCE</scope>
    <source>
        <strain evidence="10">ChiSxjej1B13-11762</strain>
    </source>
</reference>
<feature type="transmembrane region" description="Helical" evidence="8">
    <location>
        <begin position="160"/>
        <end position="178"/>
    </location>
</feature>
<dbReference type="InterPro" id="IPR036097">
    <property type="entry name" value="HisK_dim/P_sf"/>
</dbReference>
<dbReference type="InterPro" id="IPR050351">
    <property type="entry name" value="BphY/WalK/GraS-like"/>
</dbReference>
<dbReference type="AlphaFoldDB" id="A0A9D1RAU2"/>
<dbReference type="Pfam" id="PF00512">
    <property type="entry name" value="HisKA"/>
    <property type="match status" value="1"/>
</dbReference>
<dbReference type="GO" id="GO:0005886">
    <property type="term" value="C:plasma membrane"/>
    <property type="evidence" value="ECO:0007669"/>
    <property type="project" value="TreeGrafter"/>
</dbReference>
<dbReference type="SMART" id="SM00387">
    <property type="entry name" value="HATPase_c"/>
    <property type="match status" value="1"/>
</dbReference>
<dbReference type="PROSITE" id="PS50109">
    <property type="entry name" value="HIS_KIN"/>
    <property type="match status" value="1"/>
</dbReference>
<dbReference type="PRINTS" id="PR00344">
    <property type="entry name" value="BCTRLSENSOR"/>
</dbReference>
<dbReference type="InterPro" id="IPR005467">
    <property type="entry name" value="His_kinase_dom"/>
</dbReference>
<evidence type="ECO:0000313" key="11">
    <source>
        <dbReference type="Proteomes" id="UP000824263"/>
    </source>
</evidence>
<proteinExistence type="predicted"/>
<dbReference type="CDD" id="cd00082">
    <property type="entry name" value="HisKA"/>
    <property type="match status" value="1"/>
</dbReference>
<dbReference type="GO" id="GO:0004721">
    <property type="term" value="F:phosphoprotein phosphatase activity"/>
    <property type="evidence" value="ECO:0007669"/>
    <property type="project" value="TreeGrafter"/>
</dbReference>
<evidence type="ECO:0000256" key="2">
    <source>
        <dbReference type="ARBA" id="ARBA00004370"/>
    </source>
</evidence>
<keyword evidence="6 10" id="KW-0418">Kinase</keyword>
<evidence type="ECO:0000313" key="10">
    <source>
        <dbReference type="EMBL" id="HIW83156.1"/>
    </source>
</evidence>
<organism evidence="10 11">
    <name type="scientific">Candidatus Dorea gallistercoris</name>
    <dbReference type="NCBI Taxonomy" id="2838542"/>
    <lineage>
        <taxon>Bacteria</taxon>
        <taxon>Bacillati</taxon>
        <taxon>Bacillota</taxon>
        <taxon>Clostridia</taxon>
        <taxon>Lachnospirales</taxon>
        <taxon>Lachnospiraceae</taxon>
        <taxon>Dorea</taxon>
    </lineage>
</organism>
<dbReference type="SUPFAM" id="SSF47384">
    <property type="entry name" value="Homodimeric domain of signal transducing histidine kinase"/>
    <property type="match status" value="1"/>
</dbReference>
<evidence type="ECO:0000256" key="1">
    <source>
        <dbReference type="ARBA" id="ARBA00000085"/>
    </source>
</evidence>
<dbReference type="InterPro" id="IPR036890">
    <property type="entry name" value="HATPase_C_sf"/>
</dbReference>
<keyword evidence="8" id="KW-1133">Transmembrane helix</keyword>
<keyword evidence="8" id="KW-0472">Membrane</keyword>
<dbReference type="Pfam" id="PF02518">
    <property type="entry name" value="HATPase_c"/>
    <property type="match status" value="1"/>
</dbReference>
<evidence type="ECO:0000256" key="3">
    <source>
        <dbReference type="ARBA" id="ARBA00012438"/>
    </source>
</evidence>
<comment type="catalytic activity">
    <reaction evidence="1">
        <text>ATP + protein L-histidine = ADP + protein N-phospho-L-histidine.</text>
        <dbReference type="EC" id="2.7.13.3"/>
    </reaction>
</comment>
<dbReference type="Proteomes" id="UP000824263">
    <property type="component" value="Unassembled WGS sequence"/>
</dbReference>
<dbReference type="SMART" id="SM00388">
    <property type="entry name" value="HisKA"/>
    <property type="match status" value="1"/>
</dbReference>
<feature type="domain" description="Histidine kinase" evidence="9">
    <location>
        <begin position="245"/>
        <end position="462"/>
    </location>
</feature>
<evidence type="ECO:0000256" key="5">
    <source>
        <dbReference type="ARBA" id="ARBA00022679"/>
    </source>
</evidence>
<dbReference type="PANTHER" id="PTHR45453">
    <property type="entry name" value="PHOSPHATE REGULON SENSOR PROTEIN PHOR"/>
    <property type="match status" value="1"/>
</dbReference>
<dbReference type="PANTHER" id="PTHR45453:SF1">
    <property type="entry name" value="PHOSPHATE REGULON SENSOR PROTEIN PHOR"/>
    <property type="match status" value="1"/>
</dbReference>
<dbReference type="InterPro" id="IPR003661">
    <property type="entry name" value="HisK_dim/P_dom"/>
</dbReference>
<reference evidence="10" key="1">
    <citation type="journal article" date="2021" name="PeerJ">
        <title>Extensive microbial diversity within the chicken gut microbiome revealed by metagenomics and culture.</title>
        <authorList>
            <person name="Gilroy R."/>
            <person name="Ravi A."/>
            <person name="Getino M."/>
            <person name="Pursley I."/>
            <person name="Horton D.L."/>
            <person name="Alikhan N.F."/>
            <person name="Baker D."/>
            <person name="Gharbi K."/>
            <person name="Hall N."/>
            <person name="Watson M."/>
            <person name="Adriaenssens E.M."/>
            <person name="Foster-Nyarko E."/>
            <person name="Jarju S."/>
            <person name="Secka A."/>
            <person name="Antonio M."/>
            <person name="Oren A."/>
            <person name="Chaudhuri R.R."/>
            <person name="La Ragione R."/>
            <person name="Hildebrand F."/>
            <person name="Pallen M.J."/>
        </authorList>
    </citation>
    <scope>NUCLEOTIDE SEQUENCE</scope>
    <source>
        <strain evidence="10">ChiSxjej1B13-11762</strain>
    </source>
</reference>
<dbReference type="SUPFAM" id="SSF55874">
    <property type="entry name" value="ATPase domain of HSP90 chaperone/DNA topoisomerase II/histidine kinase"/>
    <property type="match status" value="1"/>
</dbReference>
<keyword evidence="8" id="KW-0812">Transmembrane</keyword>
<dbReference type="CDD" id="cd00075">
    <property type="entry name" value="HATPase"/>
    <property type="match status" value="1"/>
</dbReference>
<evidence type="ECO:0000256" key="8">
    <source>
        <dbReference type="SAM" id="Phobius"/>
    </source>
</evidence>
<evidence type="ECO:0000256" key="6">
    <source>
        <dbReference type="ARBA" id="ARBA00022777"/>
    </source>
</evidence>
<comment type="caution">
    <text evidence="10">The sequence shown here is derived from an EMBL/GenBank/DDBJ whole genome shotgun (WGS) entry which is preliminary data.</text>
</comment>
<dbReference type="InterPro" id="IPR004358">
    <property type="entry name" value="Sig_transdc_His_kin-like_C"/>
</dbReference>
<dbReference type="EMBL" id="DXGF01000042">
    <property type="protein sequence ID" value="HIW83156.1"/>
    <property type="molecule type" value="Genomic_DNA"/>
</dbReference>
<dbReference type="InterPro" id="IPR003594">
    <property type="entry name" value="HATPase_dom"/>
</dbReference>